<evidence type="ECO:0008006" key="3">
    <source>
        <dbReference type="Google" id="ProtNLM"/>
    </source>
</evidence>
<sequence>MIVPFDQLPDNARVWIYQADRILNTEDVQTITEESNRFLEGWAAHGAALKSSFKILHNKFLIVSVDESFNQASGCSIDASVGLVKTLEQKLKLSFFNRSQVCFIINDEVFESTITEIKSLIQEGKINRKTLTFNNLVPTIKGLQEDWVVPAEDSWLKRYF</sequence>
<gene>
    <name evidence="1" type="ORF">SAMN04488028_102221</name>
</gene>
<name>A0A1M6NE36_REIAG</name>
<proteinExistence type="predicted"/>
<evidence type="ECO:0000313" key="2">
    <source>
        <dbReference type="Proteomes" id="UP000184474"/>
    </source>
</evidence>
<evidence type="ECO:0000313" key="1">
    <source>
        <dbReference type="EMBL" id="SHJ93960.1"/>
    </source>
</evidence>
<dbReference type="Proteomes" id="UP000184474">
    <property type="component" value="Unassembled WGS sequence"/>
</dbReference>
<keyword evidence="2" id="KW-1185">Reference proteome</keyword>
<dbReference type="STRING" id="156994.SAMN04488028_102221"/>
<dbReference type="EMBL" id="FRAA01000002">
    <property type="protein sequence ID" value="SHJ93960.1"/>
    <property type="molecule type" value="Genomic_DNA"/>
</dbReference>
<organism evidence="1 2">
    <name type="scientific">Reichenbachiella agariperforans</name>
    <dbReference type="NCBI Taxonomy" id="156994"/>
    <lineage>
        <taxon>Bacteria</taxon>
        <taxon>Pseudomonadati</taxon>
        <taxon>Bacteroidota</taxon>
        <taxon>Cytophagia</taxon>
        <taxon>Cytophagales</taxon>
        <taxon>Reichenbachiellaceae</taxon>
        <taxon>Reichenbachiella</taxon>
    </lineage>
</organism>
<dbReference type="AlphaFoldDB" id="A0A1M6NE36"/>
<dbReference type="RefSeq" id="WP_073121037.1">
    <property type="nucleotide sequence ID" value="NZ_FRAA01000002.1"/>
</dbReference>
<accession>A0A1M6NE36</accession>
<reference evidence="2" key="1">
    <citation type="submission" date="2016-11" db="EMBL/GenBank/DDBJ databases">
        <authorList>
            <person name="Varghese N."/>
            <person name="Submissions S."/>
        </authorList>
    </citation>
    <scope>NUCLEOTIDE SEQUENCE [LARGE SCALE GENOMIC DNA]</scope>
    <source>
        <strain evidence="2">DSM 26134</strain>
    </source>
</reference>
<protein>
    <recommendedName>
        <fullName evidence="3">ABC transporter ATPase</fullName>
    </recommendedName>
</protein>